<evidence type="ECO:0000313" key="2">
    <source>
        <dbReference type="Proteomes" id="UP000078492"/>
    </source>
</evidence>
<evidence type="ECO:0000313" key="1">
    <source>
        <dbReference type="EMBL" id="KYN10366.1"/>
    </source>
</evidence>
<proteinExistence type="predicted"/>
<reference evidence="1 2" key="1">
    <citation type="submission" date="2015-09" db="EMBL/GenBank/DDBJ databases">
        <title>Trachymyrmex cornetzi WGS genome.</title>
        <authorList>
            <person name="Nygaard S."/>
            <person name="Hu H."/>
            <person name="Boomsma J."/>
            <person name="Zhang G."/>
        </authorList>
    </citation>
    <scope>NUCLEOTIDE SEQUENCE [LARGE SCALE GENOMIC DNA]</scope>
    <source>
        <strain evidence="1">Tcor2-1</strain>
        <tissue evidence="1">Whole body</tissue>
    </source>
</reference>
<accession>A0A195DBW5</accession>
<keyword evidence="2" id="KW-1185">Reference proteome</keyword>
<dbReference type="AlphaFoldDB" id="A0A195DBW5"/>
<protein>
    <submittedName>
        <fullName evidence="1">Uncharacterized protein</fullName>
    </submittedName>
</protein>
<sequence>ESKDAHYLIAAFVVISAEDGGQEMKSTPLYSTRCEGCGGVKDGNRRRRLAMLNASRVKVGGGDGLSSACKYFTLHSSQFSFRLGVSQSHNFASTLSGSDTHPLLSTRRLVPLSANT</sequence>
<feature type="non-terminal residue" evidence="1">
    <location>
        <position position="1"/>
    </location>
</feature>
<gene>
    <name evidence="1" type="ORF">ALC57_17553</name>
</gene>
<dbReference type="Proteomes" id="UP000078492">
    <property type="component" value="Unassembled WGS sequence"/>
</dbReference>
<name>A0A195DBW5_9HYME</name>
<dbReference type="EMBL" id="KQ981010">
    <property type="protein sequence ID" value="KYN10366.1"/>
    <property type="molecule type" value="Genomic_DNA"/>
</dbReference>
<organism evidence="1 2">
    <name type="scientific">Trachymyrmex cornetzi</name>
    <dbReference type="NCBI Taxonomy" id="471704"/>
    <lineage>
        <taxon>Eukaryota</taxon>
        <taxon>Metazoa</taxon>
        <taxon>Ecdysozoa</taxon>
        <taxon>Arthropoda</taxon>
        <taxon>Hexapoda</taxon>
        <taxon>Insecta</taxon>
        <taxon>Pterygota</taxon>
        <taxon>Neoptera</taxon>
        <taxon>Endopterygota</taxon>
        <taxon>Hymenoptera</taxon>
        <taxon>Apocrita</taxon>
        <taxon>Aculeata</taxon>
        <taxon>Formicoidea</taxon>
        <taxon>Formicidae</taxon>
        <taxon>Myrmicinae</taxon>
        <taxon>Trachymyrmex</taxon>
    </lineage>
</organism>